<dbReference type="SMART" id="SM00354">
    <property type="entry name" value="HTH_LACI"/>
    <property type="match status" value="1"/>
</dbReference>
<feature type="domain" description="HTH lacI-type" evidence="4">
    <location>
        <begin position="5"/>
        <end position="59"/>
    </location>
</feature>
<dbReference type="Pfam" id="PF00356">
    <property type="entry name" value="LacI"/>
    <property type="match status" value="1"/>
</dbReference>
<dbReference type="SUPFAM" id="SSF47413">
    <property type="entry name" value="lambda repressor-like DNA-binding domains"/>
    <property type="match status" value="1"/>
</dbReference>
<dbReference type="InterPro" id="IPR000843">
    <property type="entry name" value="HTH_LacI"/>
</dbReference>
<gene>
    <name evidence="5" type="ORF">WMO45_05705</name>
</gene>
<reference evidence="5 6" key="1">
    <citation type="submission" date="2024-03" db="EMBL/GenBank/DDBJ databases">
        <title>Human intestinal bacterial collection.</title>
        <authorList>
            <person name="Pauvert C."/>
            <person name="Hitch T.C.A."/>
            <person name="Clavel T."/>
        </authorList>
    </citation>
    <scope>NUCLEOTIDE SEQUENCE [LARGE SCALE GENOMIC DNA]</scope>
    <source>
        <strain evidence="5 6">CLA-AP-H34</strain>
    </source>
</reference>
<dbReference type="PANTHER" id="PTHR30146">
    <property type="entry name" value="LACI-RELATED TRANSCRIPTIONAL REPRESSOR"/>
    <property type="match status" value="1"/>
</dbReference>
<dbReference type="PANTHER" id="PTHR30146:SF152">
    <property type="entry name" value="TRANSCRIPTIONAL REGULATORY PROTEIN"/>
    <property type="match status" value="1"/>
</dbReference>
<dbReference type="PROSITE" id="PS50932">
    <property type="entry name" value="HTH_LACI_2"/>
    <property type="match status" value="1"/>
</dbReference>
<proteinExistence type="predicted"/>
<organism evidence="5 6">
    <name type="scientific">Flavonifractor hominis</name>
    <dbReference type="NCBI Taxonomy" id="3133178"/>
    <lineage>
        <taxon>Bacteria</taxon>
        <taxon>Bacillati</taxon>
        <taxon>Bacillota</taxon>
        <taxon>Clostridia</taxon>
        <taxon>Eubacteriales</taxon>
        <taxon>Oscillospiraceae</taxon>
        <taxon>Flavonifractor</taxon>
    </lineage>
</organism>
<sequence>MGKRVTIKDIAAEAGVSTGTVHRALYGKKGVSSALQEKILDICVRREYQANTAAAALKRRSLRIVGAFPVPDGKGRFFYSNVWKGFRRCIQELRDYNIEEIEIAYSEEDPQAQSAELLSCFRRYDGAIDGLVTVGPFSDAGMQALQVYTERGVPVFLACDDRSECGRLACAQADHERTGRMVAELLTSQLRPGDTILLCGGDVLRPSHAQTVHGFEEYLRAHAPDIGLLTLYGYGNEADLRTRLQEALLHRSDIAGAFSVSARLSVLLANEAEALNKSNSIRIVASDLFEETVRNMERGIVKNIVYKAPEQQAYLATKLLGDYVLKGWKPASDIQYVESRLIFQSDLDVYKNR</sequence>
<dbReference type="EMBL" id="JBBMFT010000002">
    <property type="protein sequence ID" value="MEQ2456012.1"/>
    <property type="molecule type" value="Genomic_DNA"/>
</dbReference>
<keyword evidence="6" id="KW-1185">Reference proteome</keyword>
<dbReference type="RefSeq" id="WP_349139595.1">
    <property type="nucleotide sequence ID" value="NZ_JBBMFT010000002.1"/>
</dbReference>
<dbReference type="PROSITE" id="PS00356">
    <property type="entry name" value="HTH_LACI_1"/>
    <property type="match status" value="1"/>
</dbReference>
<keyword evidence="2" id="KW-0238">DNA-binding</keyword>
<evidence type="ECO:0000259" key="4">
    <source>
        <dbReference type="PROSITE" id="PS50932"/>
    </source>
</evidence>
<dbReference type="InterPro" id="IPR010982">
    <property type="entry name" value="Lambda_DNA-bd_dom_sf"/>
</dbReference>
<accession>A0ABV1EQ44</accession>
<evidence type="ECO:0000256" key="2">
    <source>
        <dbReference type="ARBA" id="ARBA00023125"/>
    </source>
</evidence>
<dbReference type="Gene3D" id="1.10.260.40">
    <property type="entry name" value="lambda repressor-like DNA-binding domains"/>
    <property type="match status" value="1"/>
</dbReference>
<evidence type="ECO:0000256" key="3">
    <source>
        <dbReference type="ARBA" id="ARBA00023163"/>
    </source>
</evidence>
<keyword evidence="3" id="KW-0804">Transcription</keyword>
<dbReference type="CDD" id="cd01392">
    <property type="entry name" value="HTH_LacI"/>
    <property type="match status" value="1"/>
</dbReference>
<dbReference type="InterPro" id="IPR028082">
    <property type="entry name" value="Peripla_BP_I"/>
</dbReference>
<protein>
    <submittedName>
        <fullName evidence="5">Substrate-binding domain-containing protein</fullName>
    </submittedName>
</protein>
<comment type="caution">
    <text evidence="5">The sequence shown here is derived from an EMBL/GenBank/DDBJ whole genome shotgun (WGS) entry which is preliminary data.</text>
</comment>
<name>A0ABV1EQ44_9FIRM</name>
<dbReference type="Proteomes" id="UP001440599">
    <property type="component" value="Unassembled WGS sequence"/>
</dbReference>
<keyword evidence="1" id="KW-0805">Transcription regulation</keyword>
<evidence type="ECO:0000313" key="6">
    <source>
        <dbReference type="Proteomes" id="UP001440599"/>
    </source>
</evidence>
<dbReference type="InterPro" id="IPR025997">
    <property type="entry name" value="SBP_2_dom"/>
</dbReference>
<dbReference type="Pfam" id="PF13407">
    <property type="entry name" value="Peripla_BP_4"/>
    <property type="match status" value="1"/>
</dbReference>
<evidence type="ECO:0000313" key="5">
    <source>
        <dbReference type="EMBL" id="MEQ2456012.1"/>
    </source>
</evidence>
<dbReference type="SUPFAM" id="SSF53822">
    <property type="entry name" value="Periplasmic binding protein-like I"/>
    <property type="match status" value="1"/>
</dbReference>
<dbReference type="Gene3D" id="3.40.50.2300">
    <property type="match status" value="2"/>
</dbReference>
<evidence type="ECO:0000256" key="1">
    <source>
        <dbReference type="ARBA" id="ARBA00023015"/>
    </source>
</evidence>